<reference evidence="3 4" key="1">
    <citation type="submission" date="2020-03" db="EMBL/GenBank/DDBJ databases">
        <title>Alteromonas ponticola sp. nov., isolated from seawater.</title>
        <authorList>
            <person name="Yoon J.-H."/>
            <person name="Kim Y.-O."/>
        </authorList>
    </citation>
    <scope>NUCLEOTIDE SEQUENCE [LARGE SCALE GENOMIC DNA]</scope>
    <source>
        <strain evidence="3 4">MYP5</strain>
    </source>
</reference>
<dbReference type="PROSITE" id="PS01124">
    <property type="entry name" value="HTH_ARAC_FAMILY_2"/>
    <property type="match status" value="1"/>
</dbReference>
<keyword evidence="4" id="KW-1185">Reference proteome</keyword>
<dbReference type="Gene3D" id="1.10.3210.10">
    <property type="entry name" value="Hypothetical protein af1432"/>
    <property type="match status" value="1"/>
</dbReference>
<dbReference type="Gene3D" id="1.10.10.60">
    <property type="entry name" value="Homeodomain-like"/>
    <property type="match status" value="1"/>
</dbReference>
<dbReference type="EMBL" id="JAATNW010000003">
    <property type="protein sequence ID" value="NMH59559.1"/>
    <property type="molecule type" value="Genomic_DNA"/>
</dbReference>
<dbReference type="InterPro" id="IPR018060">
    <property type="entry name" value="HTH_AraC"/>
</dbReference>
<protein>
    <submittedName>
        <fullName evidence="3">Helix-turn-helix domain-containing protein</fullName>
    </submittedName>
</protein>
<evidence type="ECO:0000313" key="4">
    <source>
        <dbReference type="Proteomes" id="UP000709336"/>
    </source>
</evidence>
<evidence type="ECO:0000256" key="1">
    <source>
        <dbReference type="ARBA" id="ARBA00023125"/>
    </source>
</evidence>
<dbReference type="Proteomes" id="UP000709336">
    <property type="component" value="Unassembled WGS sequence"/>
</dbReference>
<accession>A0ABX1R0F3</accession>
<sequence length="589" mass="67033">MYNRGMFWSAIIRALLAMRRDQMCESDEHQNAMDDVAQLENGHVHKSIIDKTLTTLIPQDRMQQTGKSLAGYLDFNKMGNFVVLLTSLRNINDVLETLSQHAGLLLGRERNFQFEANQEVRLSWDSQGYSLPDELEMFFLLILFRHLSGRHFDFNQIELPYSDVAGLVGTLSKAQFRQSEAKLVFTFDSKWLNHTSYYHSAQLVKLLKDALVTVDDLPLQKKLHTIFSKSEKPARIRIEWVAEELGMSESNLRKQLRQENVSFSGVLKNFIHELSSHHLLSGKKNESTADLLGFSDRRAFERSFKEFSGISAGQVRQLGSRLRFHRGNHHLIDVVDNLPPLPNTISQLVSLDNKNATVERVVNIIEQDPIFHAHIMSKASRAVFGSSPKNLQQAVGRNLGVSNIKHLAVVFATQQLLTLQCRHPDVQKLTDAMLLSLTLYQCAFVTDSEQINDEIVKQMLLFGLLSLFIVFHDECILVDGTMQKWETASNFAEFSHALNAEFGICLYGATTLMLLRWGFKSTANHQLWKLCKDATIDDDGIYRHVRLCHNLAFSATCYAGKANPEQLVADLEDQQQSKLLNLLEKWQGL</sequence>
<dbReference type="InterPro" id="IPR013976">
    <property type="entry name" value="HDOD"/>
</dbReference>
<dbReference type="Pfam" id="PF12833">
    <property type="entry name" value="HTH_18"/>
    <property type="match status" value="1"/>
</dbReference>
<comment type="caution">
    <text evidence="3">The sequence shown here is derived from an EMBL/GenBank/DDBJ whole genome shotgun (WGS) entry which is preliminary data.</text>
</comment>
<dbReference type="SMART" id="SM00342">
    <property type="entry name" value="HTH_ARAC"/>
    <property type="match status" value="1"/>
</dbReference>
<organism evidence="3 4">
    <name type="scientific">Alteromonas ponticola</name>
    <dbReference type="NCBI Taxonomy" id="2720613"/>
    <lineage>
        <taxon>Bacteria</taxon>
        <taxon>Pseudomonadati</taxon>
        <taxon>Pseudomonadota</taxon>
        <taxon>Gammaproteobacteria</taxon>
        <taxon>Alteromonadales</taxon>
        <taxon>Alteromonadaceae</taxon>
        <taxon>Alteromonas/Salinimonas group</taxon>
        <taxon>Alteromonas</taxon>
    </lineage>
</organism>
<proteinExistence type="predicted"/>
<evidence type="ECO:0000259" key="2">
    <source>
        <dbReference type="PROSITE" id="PS01124"/>
    </source>
</evidence>
<dbReference type="Pfam" id="PF08668">
    <property type="entry name" value="HDOD"/>
    <property type="match status" value="1"/>
</dbReference>
<evidence type="ECO:0000313" key="3">
    <source>
        <dbReference type="EMBL" id="NMH59559.1"/>
    </source>
</evidence>
<gene>
    <name evidence="3" type="ORF">HCJ96_05975</name>
</gene>
<dbReference type="SUPFAM" id="SSF109604">
    <property type="entry name" value="HD-domain/PDEase-like"/>
    <property type="match status" value="1"/>
</dbReference>
<name>A0ABX1R0F3_9ALTE</name>
<dbReference type="PANTHER" id="PTHR47894:SF1">
    <property type="entry name" value="HTH-TYPE TRANSCRIPTIONAL REGULATOR VQSM"/>
    <property type="match status" value="1"/>
</dbReference>
<dbReference type="RefSeq" id="WP_169210126.1">
    <property type="nucleotide sequence ID" value="NZ_JAATNW010000003.1"/>
</dbReference>
<keyword evidence="1" id="KW-0238">DNA-binding</keyword>
<feature type="domain" description="HTH araC/xylS-type" evidence="2">
    <location>
        <begin position="220"/>
        <end position="318"/>
    </location>
</feature>
<dbReference type="PANTHER" id="PTHR47894">
    <property type="entry name" value="HTH-TYPE TRANSCRIPTIONAL REGULATOR GADX"/>
    <property type="match status" value="1"/>
</dbReference>